<accession>A0A2K1KQ86</accession>
<evidence type="ECO:0000313" key="2">
    <source>
        <dbReference type="EMBL" id="PNR55937.1"/>
    </source>
</evidence>
<proteinExistence type="predicted"/>
<dbReference type="Gramene" id="Pp3c4_27749V3.2">
    <property type="protein sequence ID" value="PAC:32920629.CDS.1"/>
    <property type="gene ID" value="Pp3c4_27749"/>
</dbReference>
<dbReference type="AlphaFoldDB" id="A0A2K1KQ86"/>
<dbReference type="Gramene" id="Pp3c4_27749V3.1">
    <property type="protein sequence ID" value="PAC:32920628.CDS.1"/>
    <property type="gene ID" value="Pp3c4_27749"/>
</dbReference>
<evidence type="ECO:0000256" key="1">
    <source>
        <dbReference type="SAM" id="Phobius"/>
    </source>
</evidence>
<protein>
    <submittedName>
        <fullName evidence="2 3">Uncharacterized protein</fullName>
    </submittedName>
</protein>
<gene>
    <name evidence="2" type="ORF">PHYPA_006834</name>
</gene>
<dbReference type="Proteomes" id="UP000006727">
    <property type="component" value="Chromosome 4"/>
</dbReference>
<dbReference type="EnsemblPlants" id="Pp3c4_27749V3.3">
    <property type="protein sequence ID" value="PAC:32920630.CDS.1"/>
    <property type="gene ID" value="Pp3c4_27749"/>
</dbReference>
<sequence>MRSLEELWNAGKGPLGMRTPGVRGCAISIFAPECVDFDSPSPSTLRGSQRHFSRKKPMKNSVDFHVLIEVFFFFFFFFFCREDTCENNVFACGPSTQMSSRWSGFRDNAVKARNRGKFSEPGF</sequence>
<reference evidence="2 4" key="2">
    <citation type="journal article" date="2018" name="Plant J.">
        <title>The Physcomitrella patens chromosome-scale assembly reveals moss genome structure and evolution.</title>
        <authorList>
            <person name="Lang D."/>
            <person name="Ullrich K.K."/>
            <person name="Murat F."/>
            <person name="Fuchs J."/>
            <person name="Jenkins J."/>
            <person name="Haas F.B."/>
            <person name="Piednoel M."/>
            <person name="Gundlach H."/>
            <person name="Van Bel M."/>
            <person name="Meyberg R."/>
            <person name="Vives C."/>
            <person name="Morata J."/>
            <person name="Symeonidi A."/>
            <person name="Hiss M."/>
            <person name="Muchero W."/>
            <person name="Kamisugi Y."/>
            <person name="Saleh O."/>
            <person name="Blanc G."/>
            <person name="Decker E.L."/>
            <person name="van Gessel N."/>
            <person name="Grimwood J."/>
            <person name="Hayes R.D."/>
            <person name="Graham S.W."/>
            <person name="Gunter L.E."/>
            <person name="McDaniel S.F."/>
            <person name="Hoernstein S.N.W."/>
            <person name="Larsson A."/>
            <person name="Li F.W."/>
            <person name="Perroud P.F."/>
            <person name="Phillips J."/>
            <person name="Ranjan P."/>
            <person name="Rokshar D.S."/>
            <person name="Rothfels C.J."/>
            <person name="Schneider L."/>
            <person name="Shu S."/>
            <person name="Stevenson D.W."/>
            <person name="Thummler F."/>
            <person name="Tillich M."/>
            <person name="Villarreal Aguilar J.C."/>
            <person name="Widiez T."/>
            <person name="Wong G.K."/>
            <person name="Wymore A."/>
            <person name="Zhang Y."/>
            <person name="Zimmer A.D."/>
            <person name="Quatrano R.S."/>
            <person name="Mayer K.F.X."/>
            <person name="Goodstein D."/>
            <person name="Casacuberta J.M."/>
            <person name="Vandepoele K."/>
            <person name="Reski R."/>
            <person name="Cuming A.C."/>
            <person name="Tuskan G.A."/>
            <person name="Maumus F."/>
            <person name="Salse J."/>
            <person name="Schmutz J."/>
            <person name="Rensing S.A."/>
        </authorList>
    </citation>
    <scope>NUCLEOTIDE SEQUENCE [LARGE SCALE GENOMIC DNA]</scope>
    <source>
        <strain evidence="3 4">cv. Gransden 2004</strain>
    </source>
</reference>
<organism evidence="2">
    <name type="scientific">Physcomitrium patens</name>
    <name type="common">Spreading-leaved earth moss</name>
    <name type="synonym">Physcomitrella patens</name>
    <dbReference type="NCBI Taxonomy" id="3218"/>
    <lineage>
        <taxon>Eukaryota</taxon>
        <taxon>Viridiplantae</taxon>
        <taxon>Streptophyta</taxon>
        <taxon>Embryophyta</taxon>
        <taxon>Bryophyta</taxon>
        <taxon>Bryophytina</taxon>
        <taxon>Bryopsida</taxon>
        <taxon>Funariidae</taxon>
        <taxon>Funariales</taxon>
        <taxon>Funariaceae</taxon>
        <taxon>Physcomitrium</taxon>
    </lineage>
</organism>
<dbReference type="Gramene" id="Pp3c4_27749V3.3">
    <property type="protein sequence ID" value="PAC:32920630.CDS.1"/>
    <property type="gene ID" value="Pp3c4_27749"/>
</dbReference>
<keyword evidence="4" id="KW-1185">Reference proteome</keyword>
<dbReference type="InParanoid" id="A0A2K1KQ86"/>
<keyword evidence="1" id="KW-1133">Transmembrane helix</keyword>
<name>A0A2K1KQ86_PHYPA</name>
<reference evidence="2 4" key="1">
    <citation type="journal article" date="2008" name="Science">
        <title>The Physcomitrella genome reveals evolutionary insights into the conquest of land by plants.</title>
        <authorList>
            <person name="Rensing S."/>
            <person name="Lang D."/>
            <person name="Zimmer A."/>
            <person name="Terry A."/>
            <person name="Salamov A."/>
            <person name="Shapiro H."/>
            <person name="Nishiyama T."/>
            <person name="Perroud P.-F."/>
            <person name="Lindquist E."/>
            <person name="Kamisugi Y."/>
            <person name="Tanahashi T."/>
            <person name="Sakakibara K."/>
            <person name="Fujita T."/>
            <person name="Oishi K."/>
            <person name="Shin-I T."/>
            <person name="Kuroki Y."/>
            <person name="Toyoda A."/>
            <person name="Suzuki Y."/>
            <person name="Hashimoto A."/>
            <person name="Yamaguchi K."/>
            <person name="Sugano A."/>
            <person name="Kohara Y."/>
            <person name="Fujiyama A."/>
            <person name="Anterola A."/>
            <person name="Aoki S."/>
            <person name="Ashton N."/>
            <person name="Barbazuk W.B."/>
            <person name="Barker E."/>
            <person name="Bennetzen J."/>
            <person name="Bezanilla M."/>
            <person name="Blankenship R."/>
            <person name="Cho S.H."/>
            <person name="Dutcher S."/>
            <person name="Estelle M."/>
            <person name="Fawcett J.A."/>
            <person name="Gundlach H."/>
            <person name="Hanada K."/>
            <person name="Heyl A."/>
            <person name="Hicks K.A."/>
            <person name="Hugh J."/>
            <person name="Lohr M."/>
            <person name="Mayer K."/>
            <person name="Melkozernov A."/>
            <person name="Murata T."/>
            <person name="Nelson D."/>
            <person name="Pils B."/>
            <person name="Prigge M."/>
            <person name="Reiss B."/>
            <person name="Renner T."/>
            <person name="Rombauts S."/>
            <person name="Rushton P."/>
            <person name="Sanderfoot A."/>
            <person name="Schween G."/>
            <person name="Shiu S.-H."/>
            <person name="Stueber K."/>
            <person name="Theodoulou F.L."/>
            <person name="Tu H."/>
            <person name="Van de Peer Y."/>
            <person name="Verrier P.J."/>
            <person name="Waters E."/>
            <person name="Wood A."/>
            <person name="Yang L."/>
            <person name="Cove D."/>
            <person name="Cuming A."/>
            <person name="Hasebe M."/>
            <person name="Lucas S."/>
            <person name="Mishler D.B."/>
            <person name="Reski R."/>
            <person name="Grigoriev I."/>
            <person name="Quatrano R.S."/>
            <person name="Boore J.L."/>
        </authorList>
    </citation>
    <scope>NUCLEOTIDE SEQUENCE [LARGE SCALE GENOMIC DNA]</scope>
    <source>
        <strain evidence="3 4">cv. Gransden 2004</strain>
    </source>
</reference>
<keyword evidence="1" id="KW-0812">Transmembrane</keyword>
<evidence type="ECO:0000313" key="3">
    <source>
        <dbReference type="EnsemblPlants" id="PAC:32920628.CDS.1"/>
    </source>
</evidence>
<dbReference type="EnsemblPlants" id="Pp3c4_27749V3.1">
    <property type="protein sequence ID" value="PAC:32920628.CDS.1"/>
    <property type="gene ID" value="Pp3c4_27749"/>
</dbReference>
<dbReference type="EMBL" id="ABEU02000004">
    <property type="protein sequence ID" value="PNR55937.1"/>
    <property type="molecule type" value="Genomic_DNA"/>
</dbReference>
<reference evidence="3" key="3">
    <citation type="submission" date="2020-12" db="UniProtKB">
        <authorList>
            <consortium name="EnsemblPlants"/>
        </authorList>
    </citation>
    <scope>IDENTIFICATION</scope>
</reference>
<feature type="transmembrane region" description="Helical" evidence="1">
    <location>
        <begin position="62"/>
        <end position="79"/>
    </location>
</feature>
<keyword evidence="1" id="KW-0472">Membrane</keyword>
<dbReference type="EnsemblPlants" id="Pp3c4_27749V3.2">
    <property type="protein sequence ID" value="PAC:32920629.CDS.1"/>
    <property type="gene ID" value="Pp3c4_27749"/>
</dbReference>
<evidence type="ECO:0000313" key="4">
    <source>
        <dbReference type="Proteomes" id="UP000006727"/>
    </source>
</evidence>